<feature type="compositionally biased region" description="Basic and acidic residues" evidence="1">
    <location>
        <begin position="164"/>
        <end position="181"/>
    </location>
</feature>
<dbReference type="STRING" id="452652.KSE_71460"/>
<evidence type="ECO:0000313" key="2">
    <source>
        <dbReference type="EMBL" id="BAJ32902.1"/>
    </source>
</evidence>
<name>E4NIV4_KITSK</name>
<protein>
    <submittedName>
        <fullName evidence="2">Uncharacterized protein</fullName>
    </submittedName>
</protein>
<dbReference type="EMBL" id="AP010968">
    <property type="protein sequence ID" value="BAJ32902.1"/>
    <property type="molecule type" value="Genomic_DNA"/>
</dbReference>
<evidence type="ECO:0000313" key="3">
    <source>
        <dbReference type="Proteomes" id="UP000007076"/>
    </source>
</evidence>
<dbReference type="eggNOG" id="ENOG50328KV">
    <property type="taxonomic scope" value="Bacteria"/>
</dbReference>
<reference evidence="2 3" key="1">
    <citation type="journal article" date="2010" name="DNA Res.">
        <title>Genome sequence of Kitasatospora setae NBRC 14216T: an evolutionary snapshot of the family Streptomycetaceae.</title>
        <authorList>
            <person name="Ichikawa N."/>
            <person name="Oguchi A."/>
            <person name="Ikeda H."/>
            <person name="Ishikawa J."/>
            <person name="Kitani S."/>
            <person name="Watanabe Y."/>
            <person name="Nakamura S."/>
            <person name="Katano Y."/>
            <person name="Kishi E."/>
            <person name="Sasagawa M."/>
            <person name="Ankai A."/>
            <person name="Fukui S."/>
            <person name="Hashimoto Y."/>
            <person name="Kamata S."/>
            <person name="Otoguro M."/>
            <person name="Tanikawa S."/>
            <person name="Nihira T."/>
            <person name="Horinouchi S."/>
            <person name="Ohnishi Y."/>
            <person name="Hayakawa M."/>
            <person name="Kuzuyama T."/>
            <person name="Arisawa A."/>
            <person name="Nomoto F."/>
            <person name="Miura H."/>
            <person name="Takahashi Y."/>
            <person name="Fujita N."/>
        </authorList>
    </citation>
    <scope>NUCLEOTIDE SEQUENCE [LARGE SCALE GENOMIC DNA]</scope>
    <source>
        <strain evidence="3">ATCC 33774 / DSM 43861 / JCM 3304 / KCC A-0304 / NBRC 14216 / KM-6054</strain>
    </source>
</reference>
<organism evidence="2 3">
    <name type="scientific">Kitasatospora setae (strain ATCC 33774 / DSM 43861 / JCM 3304 / KCC A-0304 / NBRC 14216 / KM-6054)</name>
    <name type="common">Streptomyces setae</name>
    <dbReference type="NCBI Taxonomy" id="452652"/>
    <lineage>
        <taxon>Bacteria</taxon>
        <taxon>Bacillati</taxon>
        <taxon>Actinomycetota</taxon>
        <taxon>Actinomycetes</taxon>
        <taxon>Kitasatosporales</taxon>
        <taxon>Streptomycetaceae</taxon>
        <taxon>Kitasatospora</taxon>
    </lineage>
</organism>
<dbReference type="PATRIC" id="fig|452652.3.peg.7184"/>
<proteinExistence type="predicted"/>
<keyword evidence="3" id="KW-1185">Reference proteome</keyword>
<feature type="region of interest" description="Disordered" evidence="1">
    <location>
        <begin position="153"/>
        <end position="181"/>
    </location>
</feature>
<sequence>MMVGMRNARVELSADRADLYEPLMRSAWFQSEYEAAIRLVFRVEELWDWLMRWGCVEHVSQERYDILEVRFAKALELYRAGSSTKPGTAASELSDSLASVLLVAASLAGKEQLTMRFAFYLLEEDHARYVAEAVLHSAGFLDATADPWGGEPEGCPRGWGPHSTAREQRWWEDMTQPDEPR</sequence>
<dbReference type="HOGENOM" id="CLU_1487179_0_0_11"/>
<evidence type="ECO:0000256" key="1">
    <source>
        <dbReference type="SAM" id="MobiDB-lite"/>
    </source>
</evidence>
<gene>
    <name evidence="2" type="ordered locus">KSE_71460</name>
</gene>
<dbReference type="KEGG" id="ksk:KSE_71460"/>
<dbReference type="Proteomes" id="UP000007076">
    <property type="component" value="Chromosome"/>
</dbReference>
<dbReference type="AlphaFoldDB" id="E4NIV4"/>
<accession>E4NIV4</accession>